<dbReference type="AlphaFoldDB" id="A0A0H3AEJ5"/>
<sequence>MAVNANCKRDNSTTSIMKAPNHRKMALHQELEGISAQLLK</sequence>
<accession>A0A0H3AEJ5</accession>
<evidence type="ECO:0000313" key="1">
    <source>
        <dbReference type="EMBL" id="ABQ19211.1"/>
    </source>
</evidence>
<organism evidence="1 2">
    <name type="scientific">Vibrio cholerae serotype O1 (strain ATCC 39541 / Classical Ogawa 395 / O395)</name>
    <dbReference type="NCBI Taxonomy" id="345073"/>
    <lineage>
        <taxon>Bacteria</taxon>
        <taxon>Pseudomonadati</taxon>
        <taxon>Pseudomonadota</taxon>
        <taxon>Gammaproteobacteria</taxon>
        <taxon>Vibrionales</taxon>
        <taxon>Vibrionaceae</taxon>
        <taxon>Vibrio</taxon>
    </lineage>
</organism>
<gene>
    <name evidence="1" type="ordered locus">VC0395_0366</name>
</gene>
<dbReference type="KEGG" id="vco:VC0395_0366"/>
<proteinExistence type="predicted"/>
<reference evidence="1 2" key="1">
    <citation type="submission" date="2007-03" db="EMBL/GenBank/DDBJ databases">
        <authorList>
            <person name="Heidelberg J."/>
        </authorList>
    </citation>
    <scope>NUCLEOTIDE SEQUENCE [LARGE SCALE GENOMIC DNA]</scope>
    <source>
        <strain evidence="2">ATCC 39541 / Classical Ogawa 395 / O395</strain>
    </source>
</reference>
<dbReference type="EMBL" id="CP000626">
    <property type="protein sequence ID" value="ABQ19211.1"/>
    <property type="molecule type" value="Genomic_DNA"/>
</dbReference>
<name>A0A0H3AEJ5_VIBC3</name>
<protein>
    <submittedName>
        <fullName evidence="1">Uncharacterized protein</fullName>
    </submittedName>
</protein>
<dbReference type="Proteomes" id="UP000000249">
    <property type="component" value="Chromosome 2"/>
</dbReference>
<evidence type="ECO:0000313" key="2">
    <source>
        <dbReference type="Proteomes" id="UP000000249"/>
    </source>
</evidence>